<dbReference type="EMBL" id="ABWP01000018">
    <property type="protein sequence ID" value="EEA85828.1"/>
    <property type="molecule type" value="Genomic_DNA"/>
</dbReference>
<dbReference type="Gene3D" id="1.10.10.1100">
    <property type="entry name" value="BFD-like [2Fe-2S]-binding domain"/>
    <property type="match status" value="1"/>
</dbReference>
<proteinExistence type="predicted"/>
<keyword evidence="3" id="KW-1185">Reference proteome</keyword>
<evidence type="ECO:0000313" key="3">
    <source>
        <dbReference type="Proteomes" id="UP000003178"/>
    </source>
</evidence>
<organism evidence="2 3">
    <name type="scientific">Peptacetobacter hiranonis (strain DSM 13275 / JCM 10541 / KCTC 15199 / TO-931)</name>
    <name type="common">Clostridium hiranonis</name>
    <dbReference type="NCBI Taxonomy" id="500633"/>
    <lineage>
        <taxon>Bacteria</taxon>
        <taxon>Bacillati</taxon>
        <taxon>Bacillota</taxon>
        <taxon>Clostridia</taxon>
        <taxon>Peptostreptococcales</taxon>
        <taxon>Peptostreptococcaceae</taxon>
        <taxon>Peptacetobacter</taxon>
    </lineage>
</organism>
<feature type="domain" description="BFD-like [2Fe-2S]-binding" evidence="1">
    <location>
        <begin position="5"/>
        <end position="40"/>
    </location>
</feature>
<dbReference type="eggNOG" id="COG1251">
    <property type="taxonomic scope" value="Bacteria"/>
</dbReference>
<name>B6FXC6_PEPHT</name>
<dbReference type="InterPro" id="IPR007419">
    <property type="entry name" value="BFD-like_2Fe2S-bd_dom"/>
</dbReference>
<dbReference type="InterPro" id="IPR041854">
    <property type="entry name" value="BFD-like_2Fe2S-bd_dom_sf"/>
</dbReference>
<dbReference type="Proteomes" id="UP000003178">
    <property type="component" value="Unassembled WGS sequence"/>
</dbReference>
<protein>
    <recommendedName>
        <fullName evidence="1">BFD-like [2Fe-2S]-binding domain-containing protein</fullName>
    </recommendedName>
</protein>
<dbReference type="Pfam" id="PF04324">
    <property type="entry name" value="Fer2_BFD"/>
    <property type="match status" value="1"/>
</dbReference>
<evidence type="ECO:0000313" key="2">
    <source>
        <dbReference type="EMBL" id="EEA85828.1"/>
    </source>
</evidence>
<comment type="caution">
    <text evidence="2">The sequence shown here is derived from an EMBL/GenBank/DDBJ whole genome shotgun (WGS) entry which is preliminary data.</text>
</comment>
<sequence>MNNEIICYCSNTTRADIIKALDNGAKTLKDIQSTTGACTKGLCKEMNPKGL</sequence>
<accession>B6FXC6</accession>
<reference evidence="2 3" key="1">
    <citation type="submission" date="2008-09" db="EMBL/GenBank/DDBJ databases">
        <authorList>
            <person name="Fulton L."/>
            <person name="Clifton S."/>
            <person name="Fulton B."/>
            <person name="Xu J."/>
            <person name="Minx P."/>
            <person name="Pepin K.H."/>
            <person name="Johnson M."/>
            <person name="Thiruvilangam P."/>
            <person name="Bhonagiri V."/>
            <person name="Nash W.E."/>
            <person name="Mardis E.R."/>
            <person name="Wilson R.K."/>
        </authorList>
    </citation>
    <scope>NUCLEOTIDE SEQUENCE [LARGE SCALE GENOMIC DNA]</scope>
    <source>
        <strain evidence="2 3">DSM 13275</strain>
    </source>
</reference>
<dbReference type="HOGENOM" id="CLU_159205_4_4_9"/>
<dbReference type="AlphaFoldDB" id="B6FXC6"/>
<reference evidence="2 3" key="2">
    <citation type="submission" date="2008-10" db="EMBL/GenBank/DDBJ databases">
        <title>Draft genome sequence of Clostridium hiranonis (DSM 13275).</title>
        <authorList>
            <person name="Sudarsanam P."/>
            <person name="Ley R."/>
            <person name="Guruge J."/>
            <person name="Turnbaugh P.J."/>
            <person name="Mahowald M."/>
            <person name="Liep D."/>
            <person name="Gordon J."/>
        </authorList>
    </citation>
    <scope>NUCLEOTIDE SEQUENCE [LARGE SCALE GENOMIC DNA]</scope>
    <source>
        <strain evidence="2 3">DSM 13275</strain>
    </source>
</reference>
<evidence type="ECO:0000259" key="1">
    <source>
        <dbReference type="Pfam" id="PF04324"/>
    </source>
</evidence>
<dbReference type="STRING" id="500633.CLOHIR_00525"/>
<gene>
    <name evidence="2" type="ORF">CLOHIR_00525</name>
</gene>